<proteinExistence type="predicted"/>
<organism evidence="2 3">
    <name type="scientific">Streptomyces spinoverrucosus</name>
    <dbReference type="NCBI Taxonomy" id="284043"/>
    <lineage>
        <taxon>Bacteria</taxon>
        <taxon>Bacillati</taxon>
        <taxon>Actinomycetota</taxon>
        <taxon>Actinomycetes</taxon>
        <taxon>Kitasatosporales</taxon>
        <taxon>Streptomycetaceae</taxon>
        <taxon>Streptomyces</taxon>
    </lineage>
</organism>
<keyword evidence="3" id="KW-1185">Reference proteome</keyword>
<evidence type="ECO:0000256" key="1">
    <source>
        <dbReference type="SAM" id="MobiDB-lite"/>
    </source>
</evidence>
<feature type="region of interest" description="Disordered" evidence="1">
    <location>
        <begin position="52"/>
        <end position="86"/>
    </location>
</feature>
<dbReference type="Proteomes" id="UP000317881">
    <property type="component" value="Unassembled WGS sequence"/>
</dbReference>
<evidence type="ECO:0000313" key="2">
    <source>
        <dbReference type="EMBL" id="GEC05005.1"/>
    </source>
</evidence>
<sequence length="86" mass="9235">MADRHVRDIAEFCLFKRLRVHSDPFPQFRGQGGEACHQRRAHGACGLDGVHADPGFQKTHQGDAPGSGSDIQHAKTGARDMAAGDA</sequence>
<reference evidence="2 3" key="1">
    <citation type="submission" date="2019-06" db="EMBL/GenBank/DDBJ databases">
        <title>Whole genome shotgun sequence of Streptomyces spinoverrucosus NBRC 14228.</title>
        <authorList>
            <person name="Hosoyama A."/>
            <person name="Uohara A."/>
            <person name="Ohji S."/>
            <person name="Ichikawa N."/>
        </authorList>
    </citation>
    <scope>NUCLEOTIDE SEQUENCE [LARGE SCALE GENOMIC DNA]</scope>
    <source>
        <strain evidence="2 3">NBRC 14228</strain>
    </source>
</reference>
<protein>
    <submittedName>
        <fullName evidence="2">Uncharacterized protein</fullName>
    </submittedName>
</protein>
<gene>
    <name evidence="2" type="ORF">SSP24_26600</name>
</gene>
<name>A0A4Y3VFJ1_9ACTN</name>
<dbReference type="AlphaFoldDB" id="A0A4Y3VFJ1"/>
<comment type="caution">
    <text evidence="2">The sequence shown here is derived from an EMBL/GenBank/DDBJ whole genome shotgun (WGS) entry which is preliminary data.</text>
</comment>
<dbReference type="EMBL" id="BJND01000018">
    <property type="protein sequence ID" value="GEC05005.1"/>
    <property type="molecule type" value="Genomic_DNA"/>
</dbReference>
<accession>A0A4Y3VFJ1</accession>
<evidence type="ECO:0000313" key="3">
    <source>
        <dbReference type="Proteomes" id="UP000317881"/>
    </source>
</evidence>